<dbReference type="GO" id="GO:0000993">
    <property type="term" value="F:RNA polymerase II complex binding"/>
    <property type="evidence" value="ECO:0007669"/>
    <property type="project" value="TreeGrafter"/>
</dbReference>
<proteinExistence type="predicted"/>
<dbReference type="GO" id="GO:0006355">
    <property type="term" value="P:regulation of DNA-templated transcription"/>
    <property type="evidence" value="ECO:0007669"/>
    <property type="project" value="InterPro"/>
</dbReference>
<evidence type="ECO:0000256" key="1">
    <source>
        <dbReference type="ARBA" id="ARBA00022737"/>
    </source>
</evidence>
<protein>
    <submittedName>
        <fullName evidence="4">Uncharacterized protein</fullName>
    </submittedName>
</protein>
<dbReference type="PANTHER" id="PTHR14027:SF2">
    <property type="entry name" value="RNA POLYMERASE-ASSOCIATED PROTEIN CTR9 HOMOLOG"/>
    <property type="match status" value="1"/>
</dbReference>
<organism evidence="4 5">
    <name type="scientific">Phytophthora cactorum</name>
    <dbReference type="NCBI Taxonomy" id="29920"/>
    <lineage>
        <taxon>Eukaryota</taxon>
        <taxon>Sar</taxon>
        <taxon>Stramenopiles</taxon>
        <taxon>Oomycota</taxon>
        <taxon>Peronosporomycetes</taxon>
        <taxon>Peronosporales</taxon>
        <taxon>Peronosporaceae</taxon>
        <taxon>Phytophthora</taxon>
    </lineage>
</organism>
<feature type="region of interest" description="Disordered" evidence="3">
    <location>
        <begin position="213"/>
        <end position="242"/>
    </location>
</feature>
<reference evidence="4" key="1">
    <citation type="submission" date="2018-10" db="EMBL/GenBank/DDBJ databases">
        <title>Effector identification in a new, highly contiguous assembly of the strawberry crown rot pathogen Phytophthora cactorum.</title>
        <authorList>
            <person name="Armitage A.D."/>
            <person name="Nellist C.F."/>
            <person name="Bates H."/>
            <person name="Vickerstaff R.J."/>
            <person name="Harrison R.J."/>
        </authorList>
    </citation>
    <scope>NUCLEOTIDE SEQUENCE</scope>
    <source>
        <strain evidence="4">4040</strain>
    </source>
</reference>
<feature type="region of interest" description="Disordered" evidence="3">
    <location>
        <begin position="140"/>
        <end position="160"/>
    </location>
</feature>
<evidence type="ECO:0000256" key="2">
    <source>
        <dbReference type="ARBA" id="ARBA00022803"/>
    </source>
</evidence>
<dbReference type="InterPro" id="IPR031101">
    <property type="entry name" value="Ctr9"/>
</dbReference>
<accession>A0A8T1B0M3</accession>
<keyword evidence="2" id="KW-0802">TPR repeat</keyword>
<sequence>MGNRDCAKKLYDTILEVYPRFTDCLLRLDCMLRDRGHEADAIKMFDKKKYEKVMGMPGLKNDPYAFLSMGNIFMSNLGLLRVEGFLSCIATLSRGLHMYPNDLRLWYNTYLAQEEYAVTALGQETTVTRSYSGIAVPQLPSVASGTSSPSEKKKHHNSLSFDKETVSDYEKFCGDTLTKASYHLEFERQKEEKRRLEIETQCKLLREYEERVAREQEEARVKEDDLRRRHEAIQLKQDERLK</sequence>
<dbReference type="GO" id="GO:0006368">
    <property type="term" value="P:transcription elongation by RNA polymerase II"/>
    <property type="evidence" value="ECO:0007669"/>
    <property type="project" value="TreeGrafter"/>
</dbReference>
<evidence type="ECO:0000256" key="3">
    <source>
        <dbReference type="SAM" id="MobiDB-lite"/>
    </source>
</evidence>
<dbReference type="PANTHER" id="PTHR14027">
    <property type="entry name" value="RNA POLYMERASE-ASSOCIATED PROTEIN CTR9"/>
    <property type="match status" value="1"/>
</dbReference>
<evidence type="ECO:0000313" key="5">
    <source>
        <dbReference type="Proteomes" id="UP000736787"/>
    </source>
</evidence>
<dbReference type="GO" id="GO:0016593">
    <property type="term" value="C:Cdc73/Paf1 complex"/>
    <property type="evidence" value="ECO:0007669"/>
    <property type="project" value="TreeGrafter"/>
</dbReference>
<comment type="caution">
    <text evidence="4">The sequence shown here is derived from an EMBL/GenBank/DDBJ whole genome shotgun (WGS) entry which is preliminary data.</text>
</comment>
<dbReference type="EMBL" id="RCMK01001586">
    <property type="protein sequence ID" value="KAG2891494.1"/>
    <property type="molecule type" value="Genomic_DNA"/>
</dbReference>
<keyword evidence="1" id="KW-0677">Repeat</keyword>
<dbReference type="VEuPathDB" id="FungiDB:PC110_g22245"/>
<gene>
    <name evidence="4" type="ORF">PC117_g24230</name>
</gene>
<evidence type="ECO:0000313" key="4">
    <source>
        <dbReference type="EMBL" id="KAG2891494.1"/>
    </source>
</evidence>
<name>A0A8T1B0M3_9STRA</name>
<dbReference type="AlphaFoldDB" id="A0A8T1B0M3"/>
<dbReference type="Proteomes" id="UP000736787">
    <property type="component" value="Unassembled WGS sequence"/>
</dbReference>